<evidence type="ECO:0000313" key="2">
    <source>
        <dbReference type="Proteomes" id="UP001469553"/>
    </source>
</evidence>
<dbReference type="EMBL" id="JAHRIP010043545">
    <property type="protein sequence ID" value="MEQ2297653.1"/>
    <property type="molecule type" value="Genomic_DNA"/>
</dbReference>
<gene>
    <name evidence="1" type="ORF">AMECASPLE_036743</name>
</gene>
<keyword evidence="2" id="KW-1185">Reference proteome</keyword>
<protein>
    <submittedName>
        <fullName evidence="1">Uncharacterized protein</fullName>
    </submittedName>
</protein>
<sequence length="100" mass="11037">MLHDEPNRSLDSTQTTNCCNWAVLFQSKRTICGPSVQHGASSFVYIPDTSSSSFYSGWLQVGRGAMLPSGGCGLLFISSSSRQKPQRVNMFIRAQFRKQG</sequence>
<accession>A0ABV0YUV0</accession>
<comment type="caution">
    <text evidence="1">The sequence shown here is derived from an EMBL/GenBank/DDBJ whole genome shotgun (WGS) entry which is preliminary data.</text>
</comment>
<reference evidence="1 2" key="1">
    <citation type="submission" date="2021-06" db="EMBL/GenBank/DDBJ databases">
        <authorList>
            <person name="Palmer J.M."/>
        </authorList>
    </citation>
    <scope>NUCLEOTIDE SEQUENCE [LARGE SCALE GENOMIC DNA]</scope>
    <source>
        <strain evidence="1 2">AS_MEX2019</strain>
        <tissue evidence="1">Muscle</tissue>
    </source>
</reference>
<proteinExistence type="predicted"/>
<name>A0ABV0YUV0_9TELE</name>
<organism evidence="1 2">
    <name type="scientific">Ameca splendens</name>
    <dbReference type="NCBI Taxonomy" id="208324"/>
    <lineage>
        <taxon>Eukaryota</taxon>
        <taxon>Metazoa</taxon>
        <taxon>Chordata</taxon>
        <taxon>Craniata</taxon>
        <taxon>Vertebrata</taxon>
        <taxon>Euteleostomi</taxon>
        <taxon>Actinopterygii</taxon>
        <taxon>Neopterygii</taxon>
        <taxon>Teleostei</taxon>
        <taxon>Neoteleostei</taxon>
        <taxon>Acanthomorphata</taxon>
        <taxon>Ovalentaria</taxon>
        <taxon>Atherinomorphae</taxon>
        <taxon>Cyprinodontiformes</taxon>
        <taxon>Goodeidae</taxon>
        <taxon>Ameca</taxon>
    </lineage>
</organism>
<dbReference type="Proteomes" id="UP001469553">
    <property type="component" value="Unassembled WGS sequence"/>
</dbReference>
<evidence type="ECO:0000313" key="1">
    <source>
        <dbReference type="EMBL" id="MEQ2297653.1"/>
    </source>
</evidence>